<dbReference type="AlphaFoldDB" id="A0AAV8XT64"/>
<keyword evidence="10" id="KW-1185">Reference proteome</keyword>
<dbReference type="PANTHER" id="PTHR22807">
    <property type="entry name" value="NOP2 YEAST -RELATED NOL1/NOP2/FMU SUN DOMAIN-CONTAINING"/>
    <property type="match status" value="1"/>
</dbReference>
<dbReference type="SUPFAM" id="SSF53335">
    <property type="entry name" value="S-adenosyl-L-methionine-dependent methyltransferases"/>
    <property type="match status" value="1"/>
</dbReference>
<feature type="domain" description="SAM-dependent MTase RsmB/NOP-type" evidence="8">
    <location>
        <begin position="1"/>
        <end position="210"/>
    </location>
</feature>
<dbReference type="GO" id="GO:0003723">
    <property type="term" value="F:RNA binding"/>
    <property type="evidence" value="ECO:0007669"/>
    <property type="project" value="UniProtKB-UniRule"/>
</dbReference>
<evidence type="ECO:0000256" key="1">
    <source>
        <dbReference type="ARBA" id="ARBA00007494"/>
    </source>
</evidence>
<accession>A0AAV8XT64</accession>
<feature type="compositionally biased region" description="Basic residues" evidence="7">
    <location>
        <begin position="341"/>
        <end position="365"/>
    </location>
</feature>
<keyword evidence="5 6" id="KW-0694">RNA-binding</keyword>
<dbReference type="InterPro" id="IPR023267">
    <property type="entry name" value="RCMT"/>
</dbReference>
<gene>
    <name evidence="9" type="ORF">NQ318_006799</name>
</gene>
<keyword evidence="4 6" id="KW-0949">S-adenosyl-L-methionine</keyword>
<feature type="region of interest" description="Disordered" evidence="7">
    <location>
        <begin position="218"/>
        <end position="365"/>
    </location>
</feature>
<dbReference type="PRINTS" id="PR02008">
    <property type="entry name" value="RCMTFAMILY"/>
</dbReference>
<keyword evidence="2 6" id="KW-0489">Methyltransferase</keyword>
<feature type="compositionally biased region" description="Basic residues" evidence="7">
    <location>
        <begin position="268"/>
        <end position="277"/>
    </location>
</feature>
<dbReference type="GO" id="GO:0009383">
    <property type="term" value="F:rRNA (cytosine-C5-)-methyltransferase activity"/>
    <property type="evidence" value="ECO:0007669"/>
    <property type="project" value="TreeGrafter"/>
</dbReference>
<evidence type="ECO:0000256" key="3">
    <source>
        <dbReference type="ARBA" id="ARBA00022679"/>
    </source>
</evidence>
<feature type="active site" description="Nucleophile" evidence="6">
    <location>
        <position position="140"/>
    </location>
</feature>
<dbReference type="EMBL" id="JAPWTK010000351">
    <property type="protein sequence ID" value="KAJ8941822.1"/>
    <property type="molecule type" value="Genomic_DNA"/>
</dbReference>
<dbReference type="InterPro" id="IPR001678">
    <property type="entry name" value="MeTrfase_RsmB-F_NOP2_dom"/>
</dbReference>
<protein>
    <recommendedName>
        <fullName evidence="8">SAM-dependent MTase RsmB/NOP-type domain-containing protein</fullName>
    </recommendedName>
</protein>
<organism evidence="9 10">
    <name type="scientific">Aromia moschata</name>
    <dbReference type="NCBI Taxonomy" id="1265417"/>
    <lineage>
        <taxon>Eukaryota</taxon>
        <taxon>Metazoa</taxon>
        <taxon>Ecdysozoa</taxon>
        <taxon>Arthropoda</taxon>
        <taxon>Hexapoda</taxon>
        <taxon>Insecta</taxon>
        <taxon>Pterygota</taxon>
        <taxon>Neoptera</taxon>
        <taxon>Endopterygota</taxon>
        <taxon>Coleoptera</taxon>
        <taxon>Polyphaga</taxon>
        <taxon>Cucujiformia</taxon>
        <taxon>Chrysomeloidea</taxon>
        <taxon>Cerambycidae</taxon>
        <taxon>Cerambycinae</taxon>
        <taxon>Callichromatini</taxon>
        <taxon>Aromia</taxon>
    </lineage>
</organism>
<dbReference type="GO" id="GO:0070475">
    <property type="term" value="P:rRNA base methylation"/>
    <property type="evidence" value="ECO:0007669"/>
    <property type="project" value="TreeGrafter"/>
</dbReference>
<feature type="binding site" evidence="6">
    <location>
        <position position="83"/>
    </location>
    <ligand>
        <name>S-adenosyl-L-methionine</name>
        <dbReference type="ChEBI" id="CHEBI:59789"/>
    </ligand>
</feature>
<reference evidence="9" key="1">
    <citation type="journal article" date="2023" name="Insect Mol. Biol.">
        <title>Genome sequencing provides insights into the evolution of gene families encoding plant cell wall-degrading enzymes in longhorned beetles.</title>
        <authorList>
            <person name="Shin N.R."/>
            <person name="Okamura Y."/>
            <person name="Kirsch R."/>
            <person name="Pauchet Y."/>
        </authorList>
    </citation>
    <scope>NUCLEOTIDE SEQUENCE</scope>
    <source>
        <strain evidence="9">AMC_N1</strain>
    </source>
</reference>
<dbReference type="InterPro" id="IPR018314">
    <property type="entry name" value="RsmB/NOL1/NOP2-like_CS"/>
</dbReference>
<evidence type="ECO:0000256" key="2">
    <source>
        <dbReference type="ARBA" id="ARBA00022603"/>
    </source>
</evidence>
<dbReference type="Gene3D" id="3.40.50.150">
    <property type="entry name" value="Vaccinia Virus protein VP39"/>
    <property type="match status" value="1"/>
</dbReference>
<dbReference type="InterPro" id="IPR049560">
    <property type="entry name" value="MeTrfase_RsmB-F_NOP2_cat"/>
</dbReference>
<dbReference type="GO" id="GO:0000470">
    <property type="term" value="P:maturation of LSU-rRNA"/>
    <property type="evidence" value="ECO:0007669"/>
    <property type="project" value="TreeGrafter"/>
</dbReference>
<dbReference type="InterPro" id="IPR011023">
    <property type="entry name" value="Nop2p"/>
</dbReference>
<evidence type="ECO:0000313" key="10">
    <source>
        <dbReference type="Proteomes" id="UP001162162"/>
    </source>
</evidence>
<evidence type="ECO:0000259" key="8">
    <source>
        <dbReference type="PROSITE" id="PS51686"/>
    </source>
</evidence>
<evidence type="ECO:0000256" key="5">
    <source>
        <dbReference type="ARBA" id="ARBA00022884"/>
    </source>
</evidence>
<evidence type="ECO:0000256" key="6">
    <source>
        <dbReference type="PROSITE-ProRule" id="PRU01023"/>
    </source>
</evidence>
<name>A0AAV8XT64_9CUCU</name>
<sequence>MALAPQANERVLDMSAAPGGKASHIAAVMKNTGVLFANDINRDRIKAVVGNFHRLGVVNSVITCMDGRKYPKTMRSFDRVLLDAPCTGTGVVAKDQSVKTGKDEQDVQRCYNLQRQLLLAAIGCTSAKSATGGYVVYSTCSVLPEENEWVVDFALKKRNVKLVETGLEFGTEGFTNYRQYRFHPTLKMTRRFYPHTHNMDGFFVAKLKKFSDVIPKWSDDDAGEEAPQDDTFGEELPSKNDENGSSNKDERKAKMKLNEHSPTDSVNKKKSGKMLHKRNGDKSKSQSLNKSERKKGNVKSKVGKQETIEVSQGNNRRSNEANNKSMNSSGSRRVNLDKVPKKIVKKLNNKVRKSKKKQIGKLKKS</sequence>
<feature type="binding site" evidence="6">
    <location>
        <position position="39"/>
    </location>
    <ligand>
        <name>S-adenosyl-L-methionine</name>
        <dbReference type="ChEBI" id="CHEBI:59789"/>
    </ligand>
</feature>
<dbReference type="CDD" id="cd02440">
    <property type="entry name" value="AdoMet_MTases"/>
    <property type="match status" value="1"/>
</dbReference>
<feature type="compositionally biased region" description="Basic and acidic residues" evidence="7">
    <location>
        <begin position="236"/>
        <end position="262"/>
    </location>
</feature>
<feature type="compositionally biased region" description="Acidic residues" evidence="7">
    <location>
        <begin position="220"/>
        <end position="233"/>
    </location>
</feature>
<feature type="binding site" evidence="6">
    <location>
        <begin position="15"/>
        <end position="21"/>
    </location>
    <ligand>
        <name>S-adenosyl-L-methionine</name>
        <dbReference type="ChEBI" id="CHEBI:59789"/>
    </ligand>
</feature>
<dbReference type="PROSITE" id="PS51686">
    <property type="entry name" value="SAM_MT_RSMB_NOP"/>
    <property type="match status" value="1"/>
</dbReference>
<dbReference type="PANTHER" id="PTHR22807:SF30">
    <property type="entry name" value="28S RRNA (CYTOSINE(4447)-C(5))-METHYLTRANSFERASE-RELATED"/>
    <property type="match status" value="1"/>
</dbReference>
<proteinExistence type="inferred from homology"/>
<feature type="compositionally biased region" description="Basic and acidic residues" evidence="7">
    <location>
        <begin position="278"/>
        <end position="295"/>
    </location>
</feature>
<dbReference type="Pfam" id="PF01189">
    <property type="entry name" value="Methyltr_RsmB-F"/>
    <property type="match status" value="1"/>
</dbReference>
<dbReference type="Proteomes" id="UP001162162">
    <property type="component" value="Unassembled WGS sequence"/>
</dbReference>
<evidence type="ECO:0000256" key="4">
    <source>
        <dbReference type="ARBA" id="ARBA00022691"/>
    </source>
</evidence>
<evidence type="ECO:0000313" key="9">
    <source>
        <dbReference type="EMBL" id="KAJ8941822.1"/>
    </source>
</evidence>
<dbReference type="PROSITE" id="PS01153">
    <property type="entry name" value="NOL1_NOP2_SUN"/>
    <property type="match status" value="1"/>
</dbReference>
<feature type="compositionally biased region" description="Polar residues" evidence="7">
    <location>
        <begin position="308"/>
        <end position="332"/>
    </location>
</feature>
<feature type="binding site" evidence="6">
    <location>
        <position position="66"/>
    </location>
    <ligand>
        <name>S-adenosyl-L-methionine</name>
        <dbReference type="ChEBI" id="CHEBI:59789"/>
    </ligand>
</feature>
<comment type="caution">
    <text evidence="9">The sequence shown here is derived from an EMBL/GenBank/DDBJ whole genome shotgun (WGS) entry which is preliminary data.</text>
</comment>
<comment type="similarity">
    <text evidence="1 6">Belongs to the class I-like SAM-binding methyltransferase superfamily. RsmB/NOP family.</text>
</comment>
<dbReference type="NCBIfam" id="TIGR00446">
    <property type="entry name" value="nop2p"/>
    <property type="match status" value="1"/>
</dbReference>
<dbReference type="InterPro" id="IPR029063">
    <property type="entry name" value="SAM-dependent_MTases_sf"/>
</dbReference>
<dbReference type="GO" id="GO:0005730">
    <property type="term" value="C:nucleolus"/>
    <property type="evidence" value="ECO:0007669"/>
    <property type="project" value="TreeGrafter"/>
</dbReference>
<evidence type="ECO:0000256" key="7">
    <source>
        <dbReference type="SAM" id="MobiDB-lite"/>
    </source>
</evidence>
<keyword evidence="3 6" id="KW-0808">Transferase</keyword>